<gene>
    <name evidence="2" type="ORF">PENSUB_11815</name>
</gene>
<name>A0A1Q5T2S7_9EURO</name>
<dbReference type="STRING" id="1316194.A0A1Q5T2S7"/>
<dbReference type="EMBL" id="MNBE01000719">
    <property type="protein sequence ID" value="OKO94548.1"/>
    <property type="molecule type" value="Genomic_DNA"/>
</dbReference>
<dbReference type="AlphaFoldDB" id="A0A1Q5T2S7"/>
<evidence type="ECO:0000313" key="2">
    <source>
        <dbReference type="EMBL" id="OKO94548.1"/>
    </source>
</evidence>
<dbReference type="Proteomes" id="UP000186955">
    <property type="component" value="Unassembled WGS sequence"/>
</dbReference>
<accession>A0A1Q5T2S7</accession>
<comment type="caution">
    <text evidence="2">The sequence shown here is derived from an EMBL/GenBank/DDBJ whole genome shotgun (WGS) entry which is preliminary data.</text>
</comment>
<evidence type="ECO:0000313" key="3">
    <source>
        <dbReference type="Proteomes" id="UP000186955"/>
    </source>
</evidence>
<dbReference type="SUPFAM" id="SSF56235">
    <property type="entry name" value="N-terminal nucleophile aminohydrolases (Ntn hydrolases)"/>
    <property type="match status" value="1"/>
</dbReference>
<keyword evidence="3" id="KW-1185">Reference proteome</keyword>
<organism evidence="2 3">
    <name type="scientific">Penicillium subrubescens</name>
    <dbReference type="NCBI Taxonomy" id="1316194"/>
    <lineage>
        <taxon>Eukaryota</taxon>
        <taxon>Fungi</taxon>
        <taxon>Dikarya</taxon>
        <taxon>Ascomycota</taxon>
        <taxon>Pezizomycotina</taxon>
        <taxon>Eurotiomycetes</taxon>
        <taxon>Eurotiomycetidae</taxon>
        <taxon>Eurotiales</taxon>
        <taxon>Aspergillaceae</taxon>
        <taxon>Penicillium</taxon>
    </lineage>
</organism>
<feature type="transmembrane region" description="Helical" evidence="1">
    <location>
        <begin position="40"/>
        <end position="57"/>
    </location>
</feature>
<proteinExistence type="predicted"/>
<protein>
    <submittedName>
        <fullName evidence="2">Uncharacterized protein</fullName>
    </submittedName>
</protein>
<keyword evidence="1" id="KW-0812">Transmembrane</keyword>
<sequence length="117" mass="12281">MIGAGDVEKQPLLGSHSFAKVKSSDGHCIGSRKMFYSRNFGLLAVLSMILFVAWLPSASTSPLEFAIRDTDHNNGQGRAIGPGKLGAVATENAICSRHGIEMFEMGGNAADAVSTPS</sequence>
<evidence type="ECO:0000256" key="1">
    <source>
        <dbReference type="SAM" id="Phobius"/>
    </source>
</evidence>
<dbReference type="InterPro" id="IPR029055">
    <property type="entry name" value="Ntn_hydrolases_N"/>
</dbReference>
<keyword evidence="1" id="KW-0472">Membrane</keyword>
<reference evidence="2 3" key="1">
    <citation type="submission" date="2016-10" db="EMBL/GenBank/DDBJ databases">
        <title>Genome sequence of the ascomycete fungus Penicillium subrubescens.</title>
        <authorList>
            <person name="De Vries R.P."/>
            <person name="Peng M."/>
            <person name="Dilokpimol A."/>
            <person name="Hilden K."/>
            <person name="Makela M.R."/>
            <person name="Grigoriev I."/>
            <person name="Riley R."/>
            <person name="Granchi Z."/>
        </authorList>
    </citation>
    <scope>NUCLEOTIDE SEQUENCE [LARGE SCALE GENOMIC DNA]</scope>
    <source>
        <strain evidence="2 3">CBS 132785</strain>
    </source>
</reference>
<keyword evidence="1" id="KW-1133">Transmembrane helix</keyword>